<dbReference type="Proteomes" id="UP000242188">
    <property type="component" value="Unassembled WGS sequence"/>
</dbReference>
<sequence length="281" mass="27366">MMAMLSVILLLVTVCNGGVIQRSRCNSLPNLCPQWCIGTSSGCTVCDCAKHGAIGSANVISGLGAVSGGSGISMINPGGMIGFGTGYNSGNSQPSPVIGRFDSNLPGGFSPANMGPSNPFLTVSGGSDPSNPYGFGNPANLGMAAGAGKPSNPGGSTSIAGNPVLTAGNPGNLAGSSAGALQQTGQSGSGSNIGSNTGSGVPSVQHIQSAVTTHKSPTVKQSTAPVTTTPTLTTTPSTTSSVPHQKTTSASGTCAPLRCTSPCAKGIVLAPNGCPMCLCQP</sequence>
<dbReference type="InterPro" id="IPR011061">
    <property type="entry name" value="Hirudin/antistatin"/>
</dbReference>
<dbReference type="AlphaFoldDB" id="A0A210PSF0"/>
<accession>A0A210PSF0</accession>
<protein>
    <submittedName>
        <fullName evidence="3">Uncharacterized protein</fullName>
    </submittedName>
</protein>
<dbReference type="EMBL" id="NEDP02005526">
    <property type="protein sequence ID" value="OWF39420.1"/>
    <property type="molecule type" value="Genomic_DNA"/>
</dbReference>
<evidence type="ECO:0000256" key="2">
    <source>
        <dbReference type="SAM" id="SignalP"/>
    </source>
</evidence>
<keyword evidence="2" id="KW-0732">Signal</keyword>
<dbReference type="SUPFAM" id="SSF57262">
    <property type="entry name" value="Leech antihemostatic proteins"/>
    <property type="match status" value="1"/>
</dbReference>
<dbReference type="OrthoDB" id="6134329at2759"/>
<dbReference type="GO" id="GO:0004857">
    <property type="term" value="F:enzyme inhibitor activity"/>
    <property type="evidence" value="ECO:0007669"/>
    <property type="project" value="InterPro"/>
</dbReference>
<evidence type="ECO:0000313" key="4">
    <source>
        <dbReference type="Proteomes" id="UP000242188"/>
    </source>
</evidence>
<name>A0A210PSF0_MIZYE</name>
<reference evidence="3 4" key="1">
    <citation type="journal article" date="2017" name="Nat. Ecol. Evol.">
        <title>Scallop genome provides insights into evolution of bilaterian karyotype and development.</title>
        <authorList>
            <person name="Wang S."/>
            <person name="Zhang J."/>
            <person name="Jiao W."/>
            <person name="Li J."/>
            <person name="Xun X."/>
            <person name="Sun Y."/>
            <person name="Guo X."/>
            <person name="Huan P."/>
            <person name="Dong B."/>
            <person name="Zhang L."/>
            <person name="Hu X."/>
            <person name="Sun X."/>
            <person name="Wang J."/>
            <person name="Zhao C."/>
            <person name="Wang Y."/>
            <person name="Wang D."/>
            <person name="Huang X."/>
            <person name="Wang R."/>
            <person name="Lv J."/>
            <person name="Li Y."/>
            <person name="Zhang Z."/>
            <person name="Liu B."/>
            <person name="Lu W."/>
            <person name="Hui Y."/>
            <person name="Liang J."/>
            <person name="Zhou Z."/>
            <person name="Hou R."/>
            <person name="Li X."/>
            <person name="Liu Y."/>
            <person name="Li H."/>
            <person name="Ning X."/>
            <person name="Lin Y."/>
            <person name="Zhao L."/>
            <person name="Xing Q."/>
            <person name="Dou J."/>
            <person name="Li Y."/>
            <person name="Mao J."/>
            <person name="Guo H."/>
            <person name="Dou H."/>
            <person name="Li T."/>
            <person name="Mu C."/>
            <person name="Jiang W."/>
            <person name="Fu Q."/>
            <person name="Fu X."/>
            <person name="Miao Y."/>
            <person name="Liu J."/>
            <person name="Yu Q."/>
            <person name="Li R."/>
            <person name="Liao H."/>
            <person name="Li X."/>
            <person name="Kong Y."/>
            <person name="Jiang Z."/>
            <person name="Chourrout D."/>
            <person name="Li R."/>
            <person name="Bao Z."/>
        </authorList>
    </citation>
    <scope>NUCLEOTIDE SEQUENCE [LARGE SCALE GENOMIC DNA]</scope>
    <source>
        <strain evidence="3 4">PY_sf001</strain>
    </source>
</reference>
<keyword evidence="4" id="KW-1185">Reference proteome</keyword>
<feature type="compositionally biased region" description="Low complexity" evidence="1">
    <location>
        <begin position="174"/>
        <end position="200"/>
    </location>
</feature>
<dbReference type="Gene3D" id="2.10.22.10">
    <property type="entry name" value="Antistasin, domain 1"/>
    <property type="match status" value="1"/>
</dbReference>
<feature type="compositionally biased region" description="Polar residues" evidence="1">
    <location>
        <begin position="205"/>
        <end position="221"/>
    </location>
</feature>
<feature type="compositionally biased region" description="Low complexity" evidence="1">
    <location>
        <begin position="222"/>
        <end position="243"/>
    </location>
</feature>
<comment type="caution">
    <text evidence="3">The sequence shown here is derived from an EMBL/GenBank/DDBJ whole genome shotgun (WGS) entry which is preliminary data.</text>
</comment>
<evidence type="ECO:0000313" key="3">
    <source>
        <dbReference type="EMBL" id="OWF39420.1"/>
    </source>
</evidence>
<feature type="chain" id="PRO_5012962152" evidence="2">
    <location>
        <begin position="18"/>
        <end position="281"/>
    </location>
</feature>
<organism evidence="3 4">
    <name type="scientific">Mizuhopecten yessoensis</name>
    <name type="common">Japanese scallop</name>
    <name type="synonym">Patinopecten yessoensis</name>
    <dbReference type="NCBI Taxonomy" id="6573"/>
    <lineage>
        <taxon>Eukaryota</taxon>
        <taxon>Metazoa</taxon>
        <taxon>Spiralia</taxon>
        <taxon>Lophotrochozoa</taxon>
        <taxon>Mollusca</taxon>
        <taxon>Bivalvia</taxon>
        <taxon>Autobranchia</taxon>
        <taxon>Pteriomorphia</taxon>
        <taxon>Pectinida</taxon>
        <taxon>Pectinoidea</taxon>
        <taxon>Pectinidae</taxon>
        <taxon>Mizuhopecten</taxon>
    </lineage>
</organism>
<evidence type="ECO:0000256" key="1">
    <source>
        <dbReference type="SAM" id="MobiDB-lite"/>
    </source>
</evidence>
<proteinExistence type="predicted"/>
<feature type="region of interest" description="Disordered" evidence="1">
    <location>
        <begin position="144"/>
        <end position="252"/>
    </location>
</feature>
<feature type="signal peptide" evidence="2">
    <location>
        <begin position="1"/>
        <end position="17"/>
    </location>
</feature>
<gene>
    <name evidence="3" type="ORF">KP79_PYT22963</name>
</gene>